<organism evidence="1 2">
    <name type="scientific">Acinetobacter radioresistens</name>
    <dbReference type="NCBI Taxonomy" id="40216"/>
    <lineage>
        <taxon>Bacteria</taxon>
        <taxon>Pseudomonadati</taxon>
        <taxon>Pseudomonadota</taxon>
        <taxon>Gammaproteobacteria</taxon>
        <taxon>Moraxellales</taxon>
        <taxon>Moraxellaceae</taxon>
        <taxon>Acinetobacter</taxon>
    </lineage>
</organism>
<dbReference type="AlphaFoldDB" id="A0A8H2K0L1"/>
<gene>
    <name evidence="1" type="ORF">FHY67_03190</name>
</gene>
<reference evidence="1 2" key="1">
    <citation type="submission" date="2019-06" db="EMBL/GenBank/DDBJ databases">
        <title>Genome of Acinetobacter radioresistens APH1, a phenol degrading strain.</title>
        <authorList>
            <person name="Liu Y."/>
        </authorList>
    </citation>
    <scope>NUCLEOTIDE SEQUENCE [LARGE SCALE GENOMIC DNA]</scope>
    <source>
        <strain evidence="1 2">APH1</strain>
    </source>
</reference>
<dbReference type="Proteomes" id="UP000314285">
    <property type="component" value="Unassembled WGS sequence"/>
</dbReference>
<dbReference type="RefSeq" id="WP_005025073.1">
    <property type="nucleotide sequence ID" value="NZ_CP027365.1"/>
</dbReference>
<evidence type="ECO:0000313" key="2">
    <source>
        <dbReference type="Proteomes" id="UP000314285"/>
    </source>
</evidence>
<accession>A0A8H2K0L1</accession>
<sequence length="89" mass="10314">MFDKSVFDGVVVCEAADAMANHIITEFEIPRLDRLATKLKVNSCFNDHQALRLWADRLCENYPITNDFTVYDLEDLIQTARILFLKIFS</sequence>
<comment type="caution">
    <text evidence="1">The sequence shown here is derived from an EMBL/GenBank/DDBJ whole genome shotgun (WGS) entry which is preliminary data.</text>
</comment>
<protein>
    <submittedName>
        <fullName evidence="1">Uncharacterized protein</fullName>
    </submittedName>
</protein>
<name>A0A8H2K0L1_ACIRA</name>
<proteinExistence type="predicted"/>
<dbReference type="EMBL" id="VFBM01000002">
    <property type="protein sequence ID" value="TNX93469.1"/>
    <property type="molecule type" value="Genomic_DNA"/>
</dbReference>
<evidence type="ECO:0000313" key="1">
    <source>
        <dbReference type="EMBL" id="TNX93469.1"/>
    </source>
</evidence>